<proteinExistence type="predicted"/>
<dbReference type="Proteomes" id="UP000054721">
    <property type="component" value="Unassembled WGS sequence"/>
</dbReference>
<dbReference type="AlphaFoldDB" id="A0A0V1LK33"/>
<comment type="caution">
    <text evidence="2">The sequence shown here is derived from an EMBL/GenBank/DDBJ whole genome shotgun (WGS) entry which is preliminary data.</text>
</comment>
<sequence>MNLNLNVSLALLRNQTKIANSFLCFLSKTFKPEPVQPIGVTATNYYSMPMKCEMQFAVLIDCRLIRENTTYCVSAMEFSSVHGAEKRTRKARVRQTNMPLPDRHANTADTLPRMVDRTNNFHSEDIRKTLKTSKHERASIDPRFNESTPRNLRGWPHGQHMMKQHVELHWTFGLAWKIIMFILIVCTCGIGPQAVFTYPDRSGSVVWAAYCAFCATWPHLRGFNCSINGTNSRALSVDQLKSGRRRVTVWTGRQWS</sequence>
<feature type="transmembrane region" description="Helical" evidence="1">
    <location>
        <begin position="204"/>
        <end position="223"/>
    </location>
</feature>
<dbReference type="EMBL" id="JYDW01000036">
    <property type="protein sequence ID" value="KRZ59844.1"/>
    <property type="molecule type" value="Genomic_DNA"/>
</dbReference>
<gene>
    <name evidence="2" type="ORF">T02_10180</name>
</gene>
<name>A0A0V1LK33_9BILA</name>
<keyword evidence="1" id="KW-0812">Transmembrane</keyword>
<feature type="transmembrane region" description="Helical" evidence="1">
    <location>
        <begin position="170"/>
        <end position="192"/>
    </location>
</feature>
<keyword evidence="3" id="KW-1185">Reference proteome</keyword>
<evidence type="ECO:0000313" key="3">
    <source>
        <dbReference type="Proteomes" id="UP000054721"/>
    </source>
</evidence>
<protein>
    <submittedName>
        <fullName evidence="2">Uncharacterized protein</fullName>
    </submittedName>
</protein>
<evidence type="ECO:0000313" key="2">
    <source>
        <dbReference type="EMBL" id="KRZ59844.1"/>
    </source>
</evidence>
<reference evidence="2 3" key="1">
    <citation type="submission" date="2015-05" db="EMBL/GenBank/DDBJ databases">
        <title>Evolution of Trichinella species and genotypes.</title>
        <authorList>
            <person name="Korhonen P.K."/>
            <person name="Edoardo P."/>
            <person name="Giuseppe L.R."/>
            <person name="Gasser R.B."/>
        </authorList>
    </citation>
    <scope>NUCLEOTIDE SEQUENCE [LARGE SCALE GENOMIC DNA]</scope>
    <source>
        <strain evidence="2">ISS10</strain>
    </source>
</reference>
<organism evidence="2 3">
    <name type="scientific">Trichinella nativa</name>
    <dbReference type="NCBI Taxonomy" id="6335"/>
    <lineage>
        <taxon>Eukaryota</taxon>
        <taxon>Metazoa</taxon>
        <taxon>Ecdysozoa</taxon>
        <taxon>Nematoda</taxon>
        <taxon>Enoplea</taxon>
        <taxon>Dorylaimia</taxon>
        <taxon>Trichinellida</taxon>
        <taxon>Trichinellidae</taxon>
        <taxon>Trichinella</taxon>
    </lineage>
</organism>
<accession>A0A0V1LK33</accession>
<keyword evidence="1" id="KW-0472">Membrane</keyword>
<evidence type="ECO:0000256" key="1">
    <source>
        <dbReference type="SAM" id="Phobius"/>
    </source>
</evidence>
<keyword evidence="1" id="KW-1133">Transmembrane helix</keyword>
<dbReference type="OrthoDB" id="5918938at2759"/>